<dbReference type="SUPFAM" id="SSF53448">
    <property type="entry name" value="Nucleotide-diphospho-sugar transferases"/>
    <property type="match status" value="1"/>
</dbReference>
<comment type="caution">
    <text evidence="2">The sequence shown here is derived from an EMBL/GenBank/DDBJ whole genome shotgun (WGS) entry which is preliminary data.</text>
</comment>
<dbReference type="Pfam" id="PF00483">
    <property type="entry name" value="NTP_transferase"/>
    <property type="match status" value="1"/>
</dbReference>
<name>A0A1F7GW20_9BACT</name>
<proteinExistence type="predicted"/>
<dbReference type="PANTHER" id="PTHR47183">
    <property type="entry name" value="GLUCOSE-1-PHOSPHATE CYTIDYLYLTRANSFERASE-RELATED"/>
    <property type="match status" value="1"/>
</dbReference>
<dbReference type="GO" id="GO:0047343">
    <property type="term" value="F:glucose-1-phosphate cytidylyltransferase activity"/>
    <property type="evidence" value="ECO:0007669"/>
    <property type="project" value="InterPro"/>
</dbReference>
<organism evidence="2 3">
    <name type="scientific">Candidatus Roizmanbacteria bacterium RIFCSPHIGHO2_02_FULL_37_24</name>
    <dbReference type="NCBI Taxonomy" id="1802037"/>
    <lineage>
        <taxon>Bacteria</taxon>
        <taxon>Candidatus Roizmaniibacteriota</taxon>
    </lineage>
</organism>
<dbReference type="AlphaFoldDB" id="A0A1F7GW20"/>
<reference evidence="2 3" key="1">
    <citation type="journal article" date="2016" name="Nat. Commun.">
        <title>Thousands of microbial genomes shed light on interconnected biogeochemical processes in an aquifer system.</title>
        <authorList>
            <person name="Anantharaman K."/>
            <person name="Brown C.T."/>
            <person name="Hug L.A."/>
            <person name="Sharon I."/>
            <person name="Castelle C.J."/>
            <person name="Probst A.J."/>
            <person name="Thomas B.C."/>
            <person name="Singh A."/>
            <person name="Wilkins M.J."/>
            <person name="Karaoz U."/>
            <person name="Brodie E.L."/>
            <person name="Williams K.H."/>
            <person name="Hubbard S.S."/>
            <person name="Banfield J.F."/>
        </authorList>
    </citation>
    <scope>NUCLEOTIDE SEQUENCE [LARGE SCALE GENOMIC DNA]</scope>
</reference>
<dbReference type="Proteomes" id="UP000177159">
    <property type="component" value="Unassembled WGS sequence"/>
</dbReference>
<evidence type="ECO:0000259" key="1">
    <source>
        <dbReference type="Pfam" id="PF00483"/>
    </source>
</evidence>
<gene>
    <name evidence="2" type="ORF">A3C24_00950</name>
</gene>
<sequence>MKTIILCGGTGTRLKEETEFKPKPMVYVGNQPILWHIMKIYFHSGFNDFILALGYKAEYIKDYFLNQKAFTADFTLNTRSHKTKFYLEDRKSIDDFHITFIDTGLETQPGERILRCKDYIPKRDSYFMITYGDGVTDLNIHEVVRFHKKRKTIGTITGVHPRTKYGIAHVKKNSKVSGFQEKPVLKDWVNGGFMVFDKRVFDYIRPGETEHPALKRLAREGQLSLYRHEGFWQAMDTYKEVESLNELWNSEHPPWKSWK</sequence>
<accession>A0A1F7GW20</accession>
<dbReference type="EMBL" id="MFZM01000024">
    <property type="protein sequence ID" value="OGK23209.1"/>
    <property type="molecule type" value="Genomic_DNA"/>
</dbReference>
<dbReference type="InterPro" id="IPR029044">
    <property type="entry name" value="Nucleotide-diphossugar_trans"/>
</dbReference>
<dbReference type="InterPro" id="IPR013446">
    <property type="entry name" value="G1P_cyt_trans-like"/>
</dbReference>
<evidence type="ECO:0000313" key="3">
    <source>
        <dbReference type="Proteomes" id="UP000177159"/>
    </source>
</evidence>
<dbReference type="Gene3D" id="3.90.550.10">
    <property type="entry name" value="Spore Coat Polysaccharide Biosynthesis Protein SpsA, Chain A"/>
    <property type="match status" value="1"/>
</dbReference>
<dbReference type="PANTHER" id="PTHR47183:SF3">
    <property type="entry name" value="TRANSFERASE"/>
    <property type="match status" value="1"/>
</dbReference>
<feature type="domain" description="Nucleotidyl transferase" evidence="1">
    <location>
        <begin position="2"/>
        <end position="216"/>
    </location>
</feature>
<evidence type="ECO:0000313" key="2">
    <source>
        <dbReference type="EMBL" id="OGK23209.1"/>
    </source>
</evidence>
<dbReference type="InterPro" id="IPR005835">
    <property type="entry name" value="NTP_transferase_dom"/>
</dbReference>
<protein>
    <recommendedName>
        <fullName evidence="1">Nucleotidyl transferase domain-containing protein</fullName>
    </recommendedName>
</protein>